<name>A0A8S5SH69_9CAUD</name>
<evidence type="ECO:0000313" key="1">
    <source>
        <dbReference type="EMBL" id="DAF50302.1"/>
    </source>
</evidence>
<accession>A0A8S5SH69</accession>
<reference evidence="1" key="1">
    <citation type="journal article" date="2021" name="Proc. Natl. Acad. Sci. U.S.A.">
        <title>A Catalog of Tens of Thousands of Viruses from Human Metagenomes Reveals Hidden Associations with Chronic Diseases.</title>
        <authorList>
            <person name="Tisza M.J."/>
            <person name="Buck C.B."/>
        </authorList>
    </citation>
    <scope>NUCLEOTIDE SEQUENCE</scope>
    <source>
        <strain evidence="1">CtBCr48</strain>
    </source>
</reference>
<proteinExistence type="predicted"/>
<protein>
    <submittedName>
        <fullName evidence="1">Uncharacterized protein</fullName>
    </submittedName>
</protein>
<dbReference type="EMBL" id="BK032595">
    <property type="protein sequence ID" value="DAF50302.1"/>
    <property type="molecule type" value="Genomic_DNA"/>
</dbReference>
<organism evidence="1">
    <name type="scientific">Siphoviridae sp. ctBCr48</name>
    <dbReference type="NCBI Taxonomy" id="2827802"/>
    <lineage>
        <taxon>Viruses</taxon>
        <taxon>Duplodnaviria</taxon>
        <taxon>Heunggongvirae</taxon>
        <taxon>Uroviricota</taxon>
        <taxon>Caudoviricetes</taxon>
    </lineage>
</organism>
<sequence length="82" mass="9455">MPDTTYTINLTHDELVLILLGLANSPEEMDINLTRARRLFSDLRDKLPVNYKEISPEIDHGWSTHSTIYKKILNAIREGKCD</sequence>